<evidence type="ECO:0000256" key="1">
    <source>
        <dbReference type="SAM" id="MobiDB-lite"/>
    </source>
</evidence>
<evidence type="ECO:0000313" key="3">
    <source>
        <dbReference type="Proteomes" id="UP000265618"/>
    </source>
</evidence>
<comment type="caution">
    <text evidence="2">The sequence shown here is derived from an EMBL/GenBank/DDBJ whole genome shotgun (WGS) entry which is preliminary data.</text>
</comment>
<dbReference type="EMBL" id="BDIP01003933">
    <property type="protein sequence ID" value="GIQ88299.1"/>
    <property type="molecule type" value="Genomic_DNA"/>
</dbReference>
<feature type="non-terminal residue" evidence="2">
    <location>
        <position position="127"/>
    </location>
</feature>
<sequence>MPLRVRIELPGSGSPLLEFSTPGDVDPLTPLSSVVAGLERQARERVDEESSASETDTHKHTYTHTGVETTTPPLTLSLCTSDMLHDIPLSTPVGMLMSLVSPSHIGPLVLSASFTPTPHSPDTAPLP</sequence>
<reference evidence="2 3" key="1">
    <citation type="journal article" date="2018" name="PLoS ONE">
        <title>The draft genome of Kipferlia bialata reveals reductive genome evolution in fornicate parasites.</title>
        <authorList>
            <person name="Tanifuji G."/>
            <person name="Takabayashi S."/>
            <person name="Kume K."/>
            <person name="Takagi M."/>
            <person name="Nakayama T."/>
            <person name="Kamikawa R."/>
            <person name="Inagaki Y."/>
            <person name="Hashimoto T."/>
        </authorList>
    </citation>
    <scope>NUCLEOTIDE SEQUENCE [LARGE SCALE GENOMIC DNA]</scope>
    <source>
        <strain evidence="2">NY0173</strain>
    </source>
</reference>
<organism evidence="2 3">
    <name type="scientific">Kipferlia bialata</name>
    <dbReference type="NCBI Taxonomy" id="797122"/>
    <lineage>
        <taxon>Eukaryota</taxon>
        <taxon>Metamonada</taxon>
        <taxon>Carpediemonas-like organisms</taxon>
        <taxon>Kipferlia</taxon>
    </lineage>
</organism>
<evidence type="ECO:0000313" key="2">
    <source>
        <dbReference type="EMBL" id="GIQ88299.1"/>
    </source>
</evidence>
<accession>A0A9K3D3C3</accession>
<keyword evidence="3" id="KW-1185">Reference proteome</keyword>
<dbReference type="Proteomes" id="UP000265618">
    <property type="component" value="Unassembled WGS sequence"/>
</dbReference>
<protein>
    <submittedName>
        <fullName evidence="2">Uncharacterized protein</fullName>
    </submittedName>
</protein>
<feature type="region of interest" description="Disordered" evidence="1">
    <location>
        <begin position="39"/>
        <end position="73"/>
    </location>
</feature>
<proteinExistence type="predicted"/>
<dbReference type="AlphaFoldDB" id="A0A9K3D3C3"/>
<feature type="compositionally biased region" description="Low complexity" evidence="1">
    <location>
        <begin position="63"/>
        <end position="73"/>
    </location>
</feature>
<feature type="region of interest" description="Disordered" evidence="1">
    <location>
        <begin position="1"/>
        <end position="25"/>
    </location>
</feature>
<name>A0A9K3D3C3_9EUKA</name>
<gene>
    <name evidence="2" type="ORF">KIPB_010515</name>
</gene>